<sequence>MICIPITANNLDDALQDMAEASKFADIIEVRLDYIKNPDLKYILERRTKPLIITNRPDREGGKFNGSEEERIAVLKHAIQLQADFVDIEHDSIHNLCRDTGLHVPSSKTKFIVSYHNFRETPDDLISLYQRLSQSDADTIKIVTHANSITDNIKIYRLLQQARRPLISFCMGEYGIISRILYKRFGSYLTFASLRKGKESAPGQITIQEFLLTYQAQRQEKDTGIYGLIGNPVSHSISPMIHNTLFKEMNFNSIYVPFKVDNIGDFFRSFRELDVKGYSVTIPHKESVINHLDAIDPVAKKIGAVNTIVNKDGKFVGYNTDCKAAILALEDIHQVSGMGTKNDHLKDKRITLLGAGGAARAIAFGLQDRGAQVTIVSRNYERAQSLSRDVGCSSKELKDLQKIETDILINATPVGMLPAVNETPIDKKLLKPSTVVFDTIYNPIETRLLREAKAQGCKIVGGLPMFVNQAAAQFELWTGMKPSRALIEDIAYKKLLGE</sequence>
<comment type="caution">
    <text evidence="7">Lacks conserved residue(s) required for the propagation of feature annotation.</text>
</comment>
<comment type="catalytic activity">
    <reaction evidence="6 8">
        <text>shikimate + NADP(+) = 3-dehydroshikimate + NADPH + H(+)</text>
        <dbReference type="Rhea" id="RHEA:17737"/>
        <dbReference type="ChEBI" id="CHEBI:15378"/>
        <dbReference type="ChEBI" id="CHEBI:16630"/>
        <dbReference type="ChEBI" id="CHEBI:36208"/>
        <dbReference type="ChEBI" id="CHEBI:57783"/>
        <dbReference type="ChEBI" id="CHEBI:58349"/>
        <dbReference type="EC" id="1.1.1.25"/>
    </reaction>
</comment>
<dbReference type="InterPro" id="IPR041121">
    <property type="entry name" value="SDH_C"/>
</dbReference>
<keyword evidence="5 7" id="KW-0057">Aromatic amino acid biosynthesis</keyword>
<feature type="domain" description="Shikimate dehydrogenase substrate binding N-terminal" evidence="10">
    <location>
        <begin position="228"/>
        <end position="308"/>
    </location>
</feature>
<comment type="function">
    <text evidence="7">Involved in the third step of the chorismate pathway, which leads to the biosynthesis of aromatic amino acids. Catalyzes the cis-dehydration of 3-dehydroquinate (DHQ) and introduces the first double bond of the aromatic ring to yield 3-dehydroshikimate.</text>
</comment>
<dbReference type="PANTHER" id="PTHR21089:SF1">
    <property type="entry name" value="BIFUNCTIONAL 3-DEHYDROQUINATE DEHYDRATASE_SHIKIMATE DEHYDROGENASE, CHLOROPLASTIC"/>
    <property type="match status" value="1"/>
</dbReference>
<evidence type="ECO:0000256" key="8">
    <source>
        <dbReference type="HAMAP-Rule" id="MF_00222"/>
    </source>
</evidence>
<dbReference type="GO" id="GO:0003855">
    <property type="term" value="F:3-dehydroquinate dehydratase activity"/>
    <property type="evidence" value="ECO:0007669"/>
    <property type="project" value="UniProtKB-UniRule"/>
</dbReference>
<reference evidence="12 13" key="1">
    <citation type="journal article" date="2016" name="Genome Announc.">
        <title>Draft Genome Sequence of the Anaerobic Ammonium-Oxidizing Bacterium 'Candidatus Brocadia sp. 40'.</title>
        <authorList>
            <person name="Ali M."/>
            <person name="Haroon M.F."/>
            <person name="Narita Y."/>
            <person name="Zhang L."/>
            <person name="Rangel Shaw D."/>
            <person name="Okabe S."/>
            <person name="Saikaly P.E."/>
        </authorList>
    </citation>
    <scope>NUCLEOTIDE SEQUENCE [LARGE SCALE GENOMIC DNA]</scope>
    <source>
        <strain evidence="12 13">40</strain>
    </source>
</reference>
<dbReference type="PANTHER" id="PTHR21089">
    <property type="entry name" value="SHIKIMATE DEHYDROGENASE"/>
    <property type="match status" value="1"/>
</dbReference>
<comment type="catalytic activity">
    <reaction evidence="7">
        <text>3-dehydroquinate = 3-dehydroshikimate + H2O</text>
        <dbReference type="Rhea" id="RHEA:21096"/>
        <dbReference type="ChEBI" id="CHEBI:15377"/>
        <dbReference type="ChEBI" id="CHEBI:16630"/>
        <dbReference type="ChEBI" id="CHEBI:32364"/>
        <dbReference type="EC" id="4.2.1.10"/>
    </reaction>
</comment>
<keyword evidence="4 8" id="KW-0560">Oxidoreductase</keyword>
<feature type="binding site" evidence="8">
    <location>
        <begin position="354"/>
        <end position="358"/>
    </location>
    <ligand>
        <name>NADP(+)</name>
        <dbReference type="ChEBI" id="CHEBI:58349"/>
    </ligand>
</feature>
<dbReference type="NCBIfam" id="TIGR01093">
    <property type="entry name" value="aroD"/>
    <property type="match status" value="1"/>
</dbReference>
<dbReference type="EC" id="1.1.1.25" evidence="8"/>
<dbReference type="InterPro" id="IPR022893">
    <property type="entry name" value="Shikimate_DH_fam"/>
</dbReference>
<protein>
    <recommendedName>
        <fullName evidence="7 8">Multifunctional fusion protein</fullName>
    </recommendedName>
    <domain>
        <recommendedName>
            <fullName evidence="7">3-dehydroquinate dehydratase</fullName>
            <shortName evidence="7">3-dehydroquinase</shortName>
            <ecNumber evidence="7">4.2.1.10</ecNumber>
        </recommendedName>
        <alternativeName>
            <fullName evidence="7">Type I DHQase</fullName>
        </alternativeName>
        <alternativeName>
            <fullName evidence="7">Type I dehydroquinase</fullName>
            <shortName evidence="7">DHQ1</shortName>
        </alternativeName>
    </domain>
    <domain>
        <recommendedName>
            <fullName evidence="8">Shikimate dehydrogenase (NADP(+))</fullName>
            <shortName evidence="8">SDH</shortName>
            <ecNumber evidence="8">1.1.1.25</ecNumber>
        </recommendedName>
    </domain>
</protein>
<comment type="caution">
    <text evidence="12">The sequence shown here is derived from an EMBL/GenBank/DDBJ whole genome shotgun (WGS) entry which is preliminary data.</text>
</comment>
<feature type="active site" description="Proton acceptor" evidence="8">
    <location>
        <position position="285"/>
    </location>
</feature>
<dbReference type="SUPFAM" id="SSF51735">
    <property type="entry name" value="NAD(P)-binding Rossmann-fold domains"/>
    <property type="match status" value="1"/>
</dbReference>
<evidence type="ECO:0000259" key="10">
    <source>
        <dbReference type="Pfam" id="PF08501"/>
    </source>
</evidence>
<comment type="function">
    <text evidence="8">Involved in the biosynthesis of the chorismate, which leads to the biosynthesis of aromatic amino acids. Catalyzes the reversible NADPH linked reduction of 3-dehydroshikimate (DHSA) to yield shikimate (SA).</text>
</comment>
<dbReference type="GO" id="GO:0050661">
    <property type="term" value="F:NADP binding"/>
    <property type="evidence" value="ECO:0007669"/>
    <property type="project" value="InterPro"/>
</dbReference>
<feature type="binding site" evidence="8">
    <location>
        <position position="462"/>
    </location>
    <ligand>
        <name>NADP(+)</name>
        <dbReference type="ChEBI" id="CHEBI:58349"/>
    </ligand>
</feature>
<evidence type="ECO:0000259" key="9">
    <source>
        <dbReference type="Pfam" id="PF01488"/>
    </source>
</evidence>
<dbReference type="Gene3D" id="3.40.50.10860">
    <property type="entry name" value="Leucine Dehydrogenase, chain A, domain 1"/>
    <property type="match status" value="1"/>
</dbReference>
<dbReference type="InterPro" id="IPR046346">
    <property type="entry name" value="Aminoacid_DH-like_N_sf"/>
</dbReference>
<dbReference type="HAMAP" id="MF_00222">
    <property type="entry name" value="Shikimate_DH_AroE"/>
    <property type="match status" value="1"/>
</dbReference>
<feature type="binding site" evidence="8">
    <location>
        <position position="439"/>
    </location>
    <ligand>
        <name>NADP(+)</name>
        <dbReference type="ChEBI" id="CHEBI:58349"/>
    </ligand>
</feature>
<feature type="binding site" evidence="7">
    <location>
        <position position="200"/>
    </location>
    <ligand>
        <name>3-dehydroquinate</name>
        <dbReference type="ChEBI" id="CHEBI:32364"/>
    </ligand>
</feature>
<dbReference type="Pfam" id="PF01487">
    <property type="entry name" value="DHquinase_I"/>
    <property type="match status" value="1"/>
</dbReference>
<dbReference type="Proteomes" id="UP000242219">
    <property type="component" value="Unassembled WGS sequence"/>
</dbReference>
<dbReference type="CDD" id="cd01065">
    <property type="entry name" value="NAD_bind_Shikimate_DH"/>
    <property type="match status" value="1"/>
</dbReference>
<dbReference type="UniPathway" id="UPA00053">
    <property type="reaction ID" value="UER00086"/>
</dbReference>
<dbReference type="Pfam" id="PF18317">
    <property type="entry name" value="SDH_C"/>
    <property type="match status" value="1"/>
</dbReference>
<comment type="subunit">
    <text evidence="7">Homodimer.</text>
</comment>
<dbReference type="Gene3D" id="3.40.50.720">
    <property type="entry name" value="NAD(P)-binding Rossmann-like Domain"/>
    <property type="match status" value="1"/>
</dbReference>
<comment type="pathway">
    <text evidence="1 8">Metabolic intermediate biosynthesis; chorismate biosynthesis; chorismate from D-erythrose 4-phosphate and phosphoenolpyruvate: step 4/7.</text>
</comment>
<dbReference type="SUPFAM" id="SSF53223">
    <property type="entry name" value="Aminoacid dehydrogenase-like, N-terminal domain"/>
    <property type="match status" value="1"/>
</dbReference>
<dbReference type="InterPro" id="IPR001381">
    <property type="entry name" value="DHquinase_I"/>
</dbReference>
<comment type="similarity">
    <text evidence="7">Belongs to the type-I 3-dehydroquinase family.</text>
</comment>
<comment type="pathway">
    <text evidence="7">Metabolic intermediate biosynthesis; chorismate biosynthesis; chorismate from D-erythrose 4-phosphate and phosphoenolpyruvate: step 3/7.</text>
</comment>
<evidence type="ECO:0000256" key="2">
    <source>
        <dbReference type="ARBA" id="ARBA00022605"/>
    </source>
</evidence>
<gene>
    <name evidence="7" type="primary">aroD</name>
    <name evidence="8" type="synonym">aroE</name>
    <name evidence="12" type="ORF">BIY37_10745</name>
</gene>
<feature type="binding site" evidence="7">
    <location>
        <position position="204"/>
    </location>
    <ligand>
        <name>3-dehydroquinate</name>
        <dbReference type="ChEBI" id="CHEBI:32364"/>
    </ligand>
</feature>
<dbReference type="GO" id="GO:0009073">
    <property type="term" value="P:aromatic amino acid family biosynthetic process"/>
    <property type="evidence" value="ECO:0007669"/>
    <property type="project" value="UniProtKB-KW"/>
</dbReference>
<feature type="binding site" evidence="8">
    <location>
        <position position="306"/>
    </location>
    <ligand>
        <name>shikimate</name>
        <dbReference type="ChEBI" id="CHEBI:36208"/>
    </ligand>
</feature>
<dbReference type="GO" id="GO:0019632">
    <property type="term" value="P:shikimate metabolic process"/>
    <property type="evidence" value="ECO:0007669"/>
    <property type="project" value="InterPro"/>
</dbReference>
<evidence type="ECO:0000313" key="12">
    <source>
        <dbReference type="EMBL" id="OQD45004.1"/>
    </source>
</evidence>
<keyword evidence="2 7" id="KW-0028">Amino-acid biosynthesis</keyword>
<evidence type="ECO:0000256" key="6">
    <source>
        <dbReference type="ARBA" id="ARBA00049442"/>
    </source>
</evidence>
<dbReference type="GO" id="GO:0009423">
    <property type="term" value="P:chorismate biosynthetic process"/>
    <property type="evidence" value="ECO:0007669"/>
    <property type="project" value="UniProtKB-UniRule"/>
</dbReference>
<feature type="active site" description="Schiff-base intermediate with substrate" evidence="7">
    <location>
        <position position="141"/>
    </location>
</feature>
<dbReference type="InterPro" id="IPR013708">
    <property type="entry name" value="Shikimate_DH-bd_N"/>
</dbReference>
<feature type="binding site" evidence="8">
    <location>
        <position position="441"/>
    </location>
    <ligand>
        <name>shikimate</name>
        <dbReference type="ChEBI" id="CHEBI:36208"/>
    </ligand>
</feature>
<evidence type="ECO:0000256" key="3">
    <source>
        <dbReference type="ARBA" id="ARBA00022857"/>
    </source>
</evidence>
<dbReference type="NCBIfam" id="NF001319">
    <property type="entry name" value="PRK00258.3-3"/>
    <property type="match status" value="1"/>
</dbReference>
<organism evidence="12 13">
    <name type="scientific">Candidatus Brocadia sapporoensis</name>
    <dbReference type="NCBI Taxonomy" id="392547"/>
    <lineage>
        <taxon>Bacteria</taxon>
        <taxon>Pseudomonadati</taxon>
        <taxon>Planctomycetota</taxon>
        <taxon>Candidatus Brocadiia</taxon>
        <taxon>Candidatus Brocadiales</taxon>
        <taxon>Candidatus Brocadiaceae</taxon>
        <taxon>Candidatus Brocadia</taxon>
    </lineage>
</organism>
<evidence type="ECO:0000256" key="5">
    <source>
        <dbReference type="ARBA" id="ARBA00023141"/>
    </source>
</evidence>
<dbReference type="RefSeq" id="WP_070067825.1">
    <property type="nucleotide sequence ID" value="NZ_MJUW02000109.1"/>
</dbReference>
<name>A0A1V6LXX6_9BACT</name>
<feature type="binding site" evidence="8">
    <location>
        <position position="321"/>
    </location>
    <ligand>
        <name>shikimate</name>
        <dbReference type="ChEBI" id="CHEBI:36208"/>
    </ligand>
</feature>
<proteinExistence type="inferred from homology"/>
<dbReference type="AlphaFoldDB" id="A0A1V6LXX6"/>
<accession>A0A1V6LXX6</accession>
<dbReference type="EC" id="4.2.1.10" evidence="7"/>
<dbReference type="Pfam" id="PF08501">
    <property type="entry name" value="Shikimate_dh_N"/>
    <property type="match status" value="1"/>
</dbReference>
<dbReference type="GO" id="GO:0004764">
    <property type="term" value="F:shikimate 3-dehydrogenase (NADP+) activity"/>
    <property type="evidence" value="ECO:0007669"/>
    <property type="project" value="UniProtKB-UniRule"/>
</dbReference>
<dbReference type="HAMAP" id="MF_00214">
    <property type="entry name" value="AroD"/>
    <property type="match status" value="1"/>
</dbReference>
<evidence type="ECO:0000259" key="11">
    <source>
        <dbReference type="Pfam" id="PF18317"/>
    </source>
</evidence>
<dbReference type="EMBL" id="MJUW02000109">
    <property type="protein sequence ID" value="OQD45004.1"/>
    <property type="molecule type" value="Genomic_DNA"/>
</dbReference>
<feature type="domain" description="SDH C-terminal" evidence="11">
    <location>
        <begin position="462"/>
        <end position="489"/>
    </location>
</feature>
<feature type="binding site" evidence="7">
    <location>
        <position position="56"/>
    </location>
    <ligand>
        <name>3-dehydroquinate</name>
        <dbReference type="ChEBI" id="CHEBI:32364"/>
    </ligand>
</feature>
<comment type="similarity">
    <text evidence="8">Belongs to the shikimate dehydrogenase family.</text>
</comment>
<dbReference type="NCBIfam" id="TIGR00507">
    <property type="entry name" value="aroE"/>
    <property type="match status" value="1"/>
</dbReference>
<evidence type="ECO:0000256" key="4">
    <source>
        <dbReference type="ARBA" id="ARBA00023002"/>
    </source>
</evidence>
<feature type="binding site" evidence="7">
    <location>
        <begin position="29"/>
        <end position="31"/>
    </location>
    <ligand>
        <name>3-dehydroquinate</name>
        <dbReference type="ChEBI" id="CHEBI:32364"/>
    </ligand>
</feature>
<feature type="binding site" evidence="7">
    <location>
        <position position="179"/>
    </location>
    <ligand>
        <name>3-dehydroquinate</name>
        <dbReference type="ChEBI" id="CHEBI:32364"/>
    </ligand>
</feature>
<dbReference type="GO" id="GO:0008652">
    <property type="term" value="P:amino acid biosynthetic process"/>
    <property type="evidence" value="ECO:0007669"/>
    <property type="project" value="UniProtKB-KW"/>
</dbReference>
<dbReference type="CDD" id="cd00502">
    <property type="entry name" value="DHQase_I"/>
    <property type="match status" value="1"/>
</dbReference>
<dbReference type="InterPro" id="IPR006151">
    <property type="entry name" value="Shikm_DH/Glu-tRNA_Rdtase"/>
</dbReference>
<feature type="binding site" evidence="8">
    <location>
        <position position="281"/>
    </location>
    <ligand>
        <name>shikimate</name>
        <dbReference type="ChEBI" id="CHEBI:36208"/>
    </ligand>
</feature>
<evidence type="ECO:0000313" key="13">
    <source>
        <dbReference type="Proteomes" id="UP000242219"/>
    </source>
</evidence>
<keyword evidence="13" id="KW-1185">Reference proteome</keyword>
<dbReference type="Pfam" id="PF01488">
    <property type="entry name" value="Shikimate_DH"/>
    <property type="match status" value="1"/>
</dbReference>
<dbReference type="InterPro" id="IPR013785">
    <property type="entry name" value="Aldolase_TIM"/>
</dbReference>
<dbReference type="Gene3D" id="3.20.20.70">
    <property type="entry name" value="Aldolase class I"/>
    <property type="match status" value="1"/>
</dbReference>
<feature type="binding site" evidence="8">
    <location>
        <position position="469"/>
    </location>
    <ligand>
        <name>shikimate</name>
        <dbReference type="ChEBI" id="CHEBI:36208"/>
    </ligand>
</feature>
<feature type="domain" description="Quinate/shikimate 5-dehydrogenase/glutamyl-tRNA reductase" evidence="9">
    <location>
        <begin position="342"/>
        <end position="412"/>
    </location>
</feature>
<evidence type="ECO:0000256" key="1">
    <source>
        <dbReference type="ARBA" id="ARBA00004871"/>
    </source>
</evidence>
<feature type="binding site" evidence="8">
    <location>
        <begin position="236"/>
        <end position="238"/>
    </location>
    <ligand>
        <name>shikimate</name>
        <dbReference type="ChEBI" id="CHEBI:36208"/>
    </ligand>
</feature>
<evidence type="ECO:0000256" key="7">
    <source>
        <dbReference type="HAMAP-Rule" id="MF_00214"/>
    </source>
</evidence>
<dbReference type="InterPro" id="IPR036291">
    <property type="entry name" value="NAD(P)-bd_dom_sf"/>
</dbReference>
<dbReference type="SUPFAM" id="SSF51569">
    <property type="entry name" value="Aldolase"/>
    <property type="match status" value="1"/>
</dbReference>
<feature type="active site" description="Proton donor/acceptor" evidence="7">
    <location>
        <position position="116"/>
    </location>
</feature>
<keyword evidence="7" id="KW-0456">Lyase</keyword>
<keyword evidence="3 8" id="KW-0521">NADP</keyword>
<keyword evidence="7" id="KW-0704">Schiff base</keyword>
<dbReference type="InterPro" id="IPR011342">
    <property type="entry name" value="Shikimate_DH"/>
</dbReference>